<keyword evidence="2 3" id="KW-0067">ATP-binding</keyword>
<evidence type="ECO:0000313" key="7">
    <source>
        <dbReference type="Proteomes" id="UP000076555"/>
    </source>
</evidence>
<dbReference type="GO" id="GO:0005737">
    <property type="term" value="C:cytoplasm"/>
    <property type="evidence" value="ECO:0007669"/>
    <property type="project" value="TreeGrafter"/>
</dbReference>
<dbReference type="RefSeq" id="WP_063871586.1">
    <property type="nucleotide sequence ID" value="NZ_CAWMRI010000039.1"/>
</dbReference>
<dbReference type="Gene3D" id="1.10.510.10">
    <property type="entry name" value="Transferase(Phosphotransferase) domain 1"/>
    <property type="match status" value="1"/>
</dbReference>
<reference evidence="6 7" key="1">
    <citation type="submission" date="2016-04" db="EMBL/GenBank/DDBJ databases">
        <title>Draft Genome Assembly of the Bloom-forming Cyanobacterium Nodularia spumigena Strain CENA596 in Shrimp Production Ponds.</title>
        <authorList>
            <person name="Popin R.V."/>
            <person name="Rigonato J."/>
            <person name="Abreu V.A."/>
            <person name="Andreote A.P."/>
            <person name="Silveira S.B."/>
            <person name="Odebrecht C."/>
            <person name="Fiore M.F."/>
        </authorList>
    </citation>
    <scope>NUCLEOTIDE SEQUENCE [LARGE SCALE GENOMIC DNA]</scope>
    <source>
        <strain evidence="6 7">CENA596</strain>
    </source>
</reference>
<feature type="domain" description="Protein kinase" evidence="5">
    <location>
        <begin position="172"/>
        <end position="457"/>
    </location>
</feature>
<dbReference type="Gene3D" id="2.60.200.20">
    <property type="match status" value="1"/>
</dbReference>
<gene>
    <name evidence="6" type="ORF">A2T98_03595</name>
</gene>
<dbReference type="SMART" id="SM00220">
    <property type="entry name" value="S_TKc"/>
    <property type="match status" value="1"/>
</dbReference>
<sequence>MATQATLTIIKGKLPGRQYTFDSRTTCIIGRSPECNIQLPNDAEHSTISRYHCLLDINPPNIRIRDFGSKNGTYVNGEKIGQRGANQTPEQGAELQFPEYDLKCDDEIEMGNTVFAVHIEADPEEINIPNFFPHTINHNLSATQAPNFLEIIKRWLGLAAQGNNQFLAIQGYNIIKLLGKGGFGEVYLAQHNNSGKFIALKVMLPAIIGNENAIQKFLRETENTKVLHHPHVIQVIDYGFFENIFFFTMEYCAGGTVLDLMAKYGGKLPVNIAVPIILQVLNGLEYSHNAEIPYVKLKNGGFGKGKGLVHRDLKPGNILLNYTDGKMTAKIADYGLAKAFDLAGLSGQTLSGFKAGTPAFIPRQQLLNFKYVQPEVDIWATAASLYNMLTGELPRNFTNDPFLAVLQNDPVPIRQRNANIPKKLAEVIDLGLVEKPDIYFKSAVDFKSALLDSYKTM</sequence>
<keyword evidence="6" id="KW-0808">Transferase</keyword>
<evidence type="ECO:0000256" key="1">
    <source>
        <dbReference type="ARBA" id="ARBA00022741"/>
    </source>
</evidence>
<comment type="caution">
    <text evidence="6">The sequence shown here is derived from an EMBL/GenBank/DDBJ whole genome shotgun (WGS) entry which is preliminary data.</text>
</comment>
<dbReference type="CDD" id="cd14014">
    <property type="entry name" value="STKc_PknB_like"/>
    <property type="match status" value="1"/>
</dbReference>
<evidence type="ECO:0000259" key="4">
    <source>
        <dbReference type="PROSITE" id="PS50006"/>
    </source>
</evidence>
<dbReference type="SMART" id="SM00240">
    <property type="entry name" value="FHA"/>
    <property type="match status" value="1"/>
</dbReference>
<dbReference type="InterPro" id="IPR008271">
    <property type="entry name" value="Ser/Thr_kinase_AS"/>
</dbReference>
<protein>
    <submittedName>
        <fullName evidence="6">Serine/threonine protein kinase</fullName>
    </submittedName>
</protein>
<dbReference type="InterPro" id="IPR000253">
    <property type="entry name" value="FHA_dom"/>
</dbReference>
<accession>A0A166KIB9</accession>
<dbReference type="SUPFAM" id="SSF56112">
    <property type="entry name" value="Protein kinase-like (PK-like)"/>
    <property type="match status" value="1"/>
</dbReference>
<dbReference type="SUPFAM" id="SSF49879">
    <property type="entry name" value="SMAD/FHA domain"/>
    <property type="match status" value="1"/>
</dbReference>
<dbReference type="Proteomes" id="UP000076555">
    <property type="component" value="Unassembled WGS sequence"/>
</dbReference>
<dbReference type="InterPro" id="IPR017441">
    <property type="entry name" value="Protein_kinase_ATP_BS"/>
</dbReference>
<evidence type="ECO:0000256" key="2">
    <source>
        <dbReference type="ARBA" id="ARBA00022840"/>
    </source>
</evidence>
<dbReference type="PROSITE" id="PS50006">
    <property type="entry name" value="FHA_DOMAIN"/>
    <property type="match status" value="1"/>
</dbReference>
<evidence type="ECO:0000259" key="5">
    <source>
        <dbReference type="PROSITE" id="PS50011"/>
    </source>
</evidence>
<dbReference type="PROSITE" id="PS00107">
    <property type="entry name" value="PROTEIN_KINASE_ATP"/>
    <property type="match status" value="1"/>
</dbReference>
<dbReference type="InterPro" id="IPR008984">
    <property type="entry name" value="SMAD_FHA_dom_sf"/>
</dbReference>
<feature type="domain" description="FHA" evidence="4">
    <location>
        <begin position="27"/>
        <end position="80"/>
    </location>
</feature>
<dbReference type="Pfam" id="PF00498">
    <property type="entry name" value="FHA"/>
    <property type="match status" value="1"/>
</dbReference>
<feature type="binding site" evidence="3">
    <location>
        <position position="201"/>
    </location>
    <ligand>
        <name>ATP</name>
        <dbReference type="ChEBI" id="CHEBI:30616"/>
    </ligand>
</feature>
<proteinExistence type="predicted"/>
<keyword evidence="6" id="KW-0723">Serine/threonine-protein kinase</keyword>
<keyword evidence="1 3" id="KW-0547">Nucleotide-binding</keyword>
<dbReference type="Pfam" id="PF00069">
    <property type="entry name" value="Pkinase"/>
    <property type="match status" value="1"/>
</dbReference>
<dbReference type="InterPro" id="IPR011009">
    <property type="entry name" value="Kinase-like_dom_sf"/>
</dbReference>
<name>A0A166KIB9_NODSP</name>
<dbReference type="EMBL" id="LWAJ01000039">
    <property type="protein sequence ID" value="KZL51169.1"/>
    <property type="molecule type" value="Genomic_DNA"/>
</dbReference>
<dbReference type="GO" id="GO:0004674">
    <property type="term" value="F:protein serine/threonine kinase activity"/>
    <property type="evidence" value="ECO:0007669"/>
    <property type="project" value="UniProtKB-KW"/>
</dbReference>
<organism evidence="6 7">
    <name type="scientific">Nodularia spumigena CENA596</name>
    <dbReference type="NCBI Taxonomy" id="1819295"/>
    <lineage>
        <taxon>Bacteria</taxon>
        <taxon>Bacillati</taxon>
        <taxon>Cyanobacteriota</taxon>
        <taxon>Cyanophyceae</taxon>
        <taxon>Nostocales</taxon>
        <taxon>Nodulariaceae</taxon>
        <taxon>Nodularia</taxon>
    </lineage>
</organism>
<dbReference type="GO" id="GO:0035556">
    <property type="term" value="P:intracellular signal transduction"/>
    <property type="evidence" value="ECO:0007669"/>
    <property type="project" value="TreeGrafter"/>
</dbReference>
<dbReference type="PROSITE" id="PS00108">
    <property type="entry name" value="PROTEIN_KINASE_ST"/>
    <property type="match status" value="1"/>
</dbReference>
<dbReference type="InterPro" id="IPR000719">
    <property type="entry name" value="Prot_kinase_dom"/>
</dbReference>
<evidence type="ECO:0000313" key="6">
    <source>
        <dbReference type="EMBL" id="KZL51169.1"/>
    </source>
</evidence>
<evidence type="ECO:0000256" key="3">
    <source>
        <dbReference type="PROSITE-ProRule" id="PRU10141"/>
    </source>
</evidence>
<dbReference type="PROSITE" id="PS50011">
    <property type="entry name" value="PROTEIN_KINASE_DOM"/>
    <property type="match status" value="1"/>
</dbReference>
<dbReference type="OrthoDB" id="9788659at2"/>
<dbReference type="PANTHER" id="PTHR24346">
    <property type="entry name" value="MAP/MICROTUBULE AFFINITY-REGULATING KINASE"/>
    <property type="match status" value="1"/>
</dbReference>
<keyword evidence="6" id="KW-0418">Kinase</keyword>
<dbReference type="GO" id="GO:0005524">
    <property type="term" value="F:ATP binding"/>
    <property type="evidence" value="ECO:0007669"/>
    <property type="project" value="UniProtKB-UniRule"/>
</dbReference>
<dbReference type="AlphaFoldDB" id="A0A166KIB9"/>
<dbReference type="PANTHER" id="PTHR24346:SF30">
    <property type="entry name" value="MATERNAL EMBRYONIC LEUCINE ZIPPER KINASE"/>
    <property type="match status" value="1"/>
</dbReference>